<feature type="transmembrane region" description="Helical" evidence="2">
    <location>
        <begin position="87"/>
        <end position="105"/>
    </location>
</feature>
<sequence>MHGQGYMPPPQRPSHGVQIALRVLFVALAVLSIGFLAWAALLRLALTTRSRTDWIIFASVAALQAGTVALLATDPGVDDFTTWRGDAGMMMLLVTLAGVVLYYLVADILHCRKGRLGFYGGYASGYQPQPLQQPPLQQPAYGYPQAQHYAPPTPRPAPPSTPPVHDQLTQTAGQAPTPVPTPAPQPQAPPPHRIDQVRAELDELSDYLRKQEGGR</sequence>
<feature type="compositionally biased region" description="Low complexity" evidence="1">
    <location>
        <begin position="138"/>
        <end position="150"/>
    </location>
</feature>
<proteinExistence type="predicted"/>
<dbReference type="AlphaFoldDB" id="A0AAU1UDA0"/>
<evidence type="ECO:0000256" key="1">
    <source>
        <dbReference type="SAM" id="MobiDB-lite"/>
    </source>
</evidence>
<keyword evidence="2" id="KW-0472">Membrane</keyword>
<gene>
    <name evidence="3" type="ORF">OHU69_28975</name>
</gene>
<organism evidence="3">
    <name type="scientific">Streptomyces sp. NBC_00119</name>
    <dbReference type="NCBI Taxonomy" id="2975659"/>
    <lineage>
        <taxon>Bacteria</taxon>
        <taxon>Bacillati</taxon>
        <taxon>Actinomycetota</taxon>
        <taxon>Actinomycetes</taxon>
        <taxon>Kitasatosporales</taxon>
        <taxon>Streptomycetaceae</taxon>
        <taxon>Streptomyces</taxon>
    </lineage>
</organism>
<keyword evidence="2" id="KW-0812">Transmembrane</keyword>
<name>A0AAU1UDA0_9ACTN</name>
<reference evidence="3" key="1">
    <citation type="submission" date="2022-10" db="EMBL/GenBank/DDBJ databases">
        <title>The complete genomes of actinobacterial strains from the NBC collection.</title>
        <authorList>
            <person name="Joergensen T.S."/>
            <person name="Alvarez Arevalo M."/>
            <person name="Sterndorff E.B."/>
            <person name="Faurdal D."/>
            <person name="Vuksanovic O."/>
            <person name="Mourched A.-S."/>
            <person name="Charusanti P."/>
            <person name="Shaw S."/>
            <person name="Blin K."/>
            <person name="Weber T."/>
        </authorList>
    </citation>
    <scope>NUCLEOTIDE SEQUENCE</scope>
    <source>
        <strain evidence="3">NBC_00119</strain>
    </source>
</reference>
<keyword evidence="2" id="KW-1133">Transmembrane helix</keyword>
<feature type="region of interest" description="Disordered" evidence="1">
    <location>
        <begin position="129"/>
        <end position="195"/>
    </location>
</feature>
<evidence type="ECO:0000256" key="2">
    <source>
        <dbReference type="SAM" id="Phobius"/>
    </source>
</evidence>
<feature type="compositionally biased region" description="Pro residues" evidence="1">
    <location>
        <begin position="151"/>
        <end position="162"/>
    </location>
</feature>
<evidence type="ECO:0008006" key="4">
    <source>
        <dbReference type="Google" id="ProtNLM"/>
    </source>
</evidence>
<protein>
    <recommendedName>
        <fullName evidence="4">Integral membrane protein</fullName>
    </recommendedName>
</protein>
<feature type="transmembrane region" description="Helical" evidence="2">
    <location>
        <begin position="20"/>
        <end position="42"/>
    </location>
</feature>
<accession>A0AAU1UDA0</accession>
<evidence type="ECO:0000313" key="3">
    <source>
        <dbReference type="EMBL" id="WTS14722.1"/>
    </source>
</evidence>
<dbReference type="EMBL" id="CP108195">
    <property type="protein sequence ID" value="WTS14722.1"/>
    <property type="molecule type" value="Genomic_DNA"/>
</dbReference>
<feature type="transmembrane region" description="Helical" evidence="2">
    <location>
        <begin position="54"/>
        <end position="72"/>
    </location>
</feature>
<feature type="compositionally biased region" description="Pro residues" evidence="1">
    <location>
        <begin position="177"/>
        <end position="191"/>
    </location>
</feature>